<feature type="non-terminal residue" evidence="1">
    <location>
        <position position="73"/>
    </location>
</feature>
<organism evidence="1 2">
    <name type="scientific">Potamilus streckersoni</name>
    <dbReference type="NCBI Taxonomy" id="2493646"/>
    <lineage>
        <taxon>Eukaryota</taxon>
        <taxon>Metazoa</taxon>
        <taxon>Spiralia</taxon>
        <taxon>Lophotrochozoa</taxon>
        <taxon>Mollusca</taxon>
        <taxon>Bivalvia</taxon>
        <taxon>Autobranchia</taxon>
        <taxon>Heteroconchia</taxon>
        <taxon>Palaeoheterodonta</taxon>
        <taxon>Unionida</taxon>
        <taxon>Unionoidea</taxon>
        <taxon>Unionidae</taxon>
        <taxon>Ambleminae</taxon>
        <taxon>Lampsilini</taxon>
        <taxon>Potamilus</taxon>
    </lineage>
</organism>
<keyword evidence="2" id="KW-1185">Reference proteome</keyword>
<evidence type="ECO:0000313" key="1">
    <source>
        <dbReference type="EMBL" id="KAK3610922.1"/>
    </source>
</evidence>
<evidence type="ECO:0000313" key="2">
    <source>
        <dbReference type="Proteomes" id="UP001195483"/>
    </source>
</evidence>
<proteinExistence type="predicted"/>
<accession>A0AAE0WES7</accession>
<dbReference type="Proteomes" id="UP001195483">
    <property type="component" value="Unassembled WGS sequence"/>
</dbReference>
<comment type="caution">
    <text evidence="1">The sequence shown here is derived from an EMBL/GenBank/DDBJ whole genome shotgun (WGS) entry which is preliminary data.</text>
</comment>
<dbReference type="EMBL" id="JAEAOA010001071">
    <property type="protein sequence ID" value="KAK3610922.1"/>
    <property type="molecule type" value="Genomic_DNA"/>
</dbReference>
<name>A0AAE0WES7_9BIVA</name>
<reference evidence="1" key="3">
    <citation type="submission" date="2023-05" db="EMBL/GenBank/DDBJ databases">
        <authorList>
            <person name="Smith C.H."/>
        </authorList>
    </citation>
    <scope>NUCLEOTIDE SEQUENCE</scope>
    <source>
        <strain evidence="1">CHS0354</strain>
        <tissue evidence="1">Mantle</tissue>
    </source>
</reference>
<reference evidence="1" key="1">
    <citation type="journal article" date="2021" name="Genome Biol. Evol.">
        <title>A High-Quality Reference Genome for a Parasitic Bivalve with Doubly Uniparental Inheritance (Bivalvia: Unionida).</title>
        <authorList>
            <person name="Smith C.H."/>
        </authorList>
    </citation>
    <scope>NUCLEOTIDE SEQUENCE</scope>
    <source>
        <strain evidence="1">CHS0354</strain>
    </source>
</reference>
<gene>
    <name evidence="1" type="ORF">CHS0354_017403</name>
</gene>
<dbReference type="AlphaFoldDB" id="A0AAE0WES7"/>
<sequence>MNSGFDYMTVLGKIFHSQVDRTIDQSMNGNIDTCKKLVEMNEKMDETVICNKLPINNVNESQNYKNGFRLSDR</sequence>
<reference evidence="1" key="2">
    <citation type="journal article" date="2021" name="Genome Biol. Evol.">
        <title>Developing a high-quality reference genome for a parasitic bivalve with doubly uniparental inheritance (Bivalvia: Unionida).</title>
        <authorList>
            <person name="Smith C.H."/>
        </authorList>
    </citation>
    <scope>NUCLEOTIDE SEQUENCE</scope>
    <source>
        <strain evidence="1">CHS0354</strain>
        <tissue evidence="1">Mantle</tissue>
    </source>
</reference>
<protein>
    <submittedName>
        <fullName evidence="1">Uncharacterized protein</fullName>
    </submittedName>
</protein>